<organism evidence="4 5">
    <name type="scientific">Oceanobacillus indicireducens</name>
    <dbReference type="NCBI Taxonomy" id="1004261"/>
    <lineage>
        <taxon>Bacteria</taxon>
        <taxon>Bacillati</taxon>
        <taxon>Bacillota</taxon>
        <taxon>Bacilli</taxon>
        <taxon>Bacillales</taxon>
        <taxon>Bacillaceae</taxon>
        <taxon>Oceanobacillus</taxon>
    </lineage>
</organism>
<feature type="signal peptide" evidence="2">
    <location>
        <begin position="1"/>
        <end position="19"/>
    </location>
</feature>
<evidence type="ECO:0000259" key="3">
    <source>
        <dbReference type="Pfam" id="PF13026"/>
    </source>
</evidence>
<feature type="domain" description="DUF3887" evidence="3">
    <location>
        <begin position="61"/>
        <end position="150"/>
    </location>
</feature>
<comment type="caution">
    <text evidence="4">The sequence shown here is derived from an EMBL/GenBank/DDBJ whole genome shotgun (WGS) entry which is preliminary data.</text>
</comment>
<reference evidence="4" key="2">
    <citation type="submission" date="2020-09" db="EMBL/GenBank/DDBJ databases">
        <authorList>
            <person name="Sun Q."/>
            <person name="Ohkuma M."/>
        </authorList>
    </citation>
    <scope>NUCLEOTIDE SEQUENCE</scope>
    <source>
        <strain evidence="4">JCM 17251</strain>
    </source>
</reference>
<protein>
    <recommendedName>
        <fullName evidence="3">DUF3887 domain-containing protein</fullName>
    </recommendedName>
</protein>
<dbReference type="Gene3D" id="3.10.450.590">
    <property type="match status" value="1"/>
</dbReference>
<dbReference type="RefSeq" id="WP_156857223.1">
    <property type="nucleotide sequence ID" value="NZ_BMOS01000033.1"/>
</dbReference>
<feature type="region of interest" description="Disordered" evidence="1">
    <location>
        <begin position="25"/>
        <end position="52"/>
    </location>
</feature>
<proteinExistence type="predicted"/>
<dbReference type="EMBL" id="BMOS01000033">
    <property type="protein sequence ID" value="GGN64775.1"/>
    <property type="molecule type" value="Genomic_DNA"/>
</dbReference>
<accession>A0A917Y303</accession>
<keyword evidence="2" id="KW-0732">Signal</keyword>
<sequence length="153" mass="16973">MKKLQVVSFLLIAAILFLAGCSGGKNTEESVETPEEGIEPAEEQTTDENGDGTRDEAVVVAEEFIDQLSDGQYEEATENFDETMAAQVGAEELQEIWGSLEEQLGDFIAFEYKETEEVEDHEVVLIKGVFNDADITFQVTVNENMEIAGFYMV</sequence>
<dbReference type="Proteomes" id="UP000624041">
    <property type="component" value="Unassembled WGS sequence"/>
</dbReference>
<dbReference type="Pfam" id="PF13026">
    <property type="entry name" value="DUF3887"/>
    <property type="match status" value="1"/>
</dbReference>
<gene>
    <name evidence="4" type="ORF">GCM10007971_33000</name>
</gene>
<dbReference type="AlphaFoldDB" id="A0A917Y303"/>
<dbReference type="PROSITE" id="PS51257">
    <property type="entry name" value="PROKAR_LIPOPROTEIN"/>
    <property type="match status" value="1"/>
</dbReference>
<reference evidence="4" key="1">
    <citation type="journal article" date="2014" name="Int. J. Syst. Evol. Microbiol.">
        <title>Complete genome sequence of Corynebacterium casei LMG S-19264T (=DSM 44701T), isolated from a smear-ripened cheese.</title>
        <authorList>
            <consortium name="US DOE Joint Genome Institute (JGI-PGF)"/>
            <person name="Walter F."/>
            <person name="Albersmeier A."/>
            <person name="Kalinowski J."/>
            <person name="Ruckert C."/>
        </authorList>
    </citation>
    <scope>NUCLEOTIDE SEQUENCE</scope>
    <source>
        <strain evidence="4">JCM 17251</strain>
    </source>
</reference>
<evidence type="ECO:0000256" key="2">
    <source>
        <dbReference type="SAM" id="SignalP"/>
    </source>
</evidence>
<feature type="chain" id="PRO_5039312827" description="DUF3887 domain-containing protein" evidence="2">
    <location>
        <begin position="20"/>
        <end position="153"/>
    </location>
</feature>
<dbReference type="InterPro" id="IPR024981">
    <property type="entry name" value="DUF3887"/>
</dbReference>
<feature type="compositionally biased region" description="Acidic residues" evidence="1">
    <location>
        <begin position="29"/>
        <end position="50"/>
    </location>
</feature>
<evidence type="ECO:0000313" key="4">
    <source>
        <dbReference type="EMBL" id="GGN64775.1"/>
    </source>
</evidence>
<evidence type="ECO:0000256" key="1">
    <source>
        <dbReference type="SAM" id="MobiDB-lite"/>
    </source>
</evidence>
<evidence type="ECO:0000313" key="5">
    <source>
        <dbReference type="Proteomes" id="UP000624041"/>
    </source>
</evidence>
<name>A0A917Y303_9BACI</name>
<keyword evidence="5" id="KW-1185">Reference proteome</keyword>